<keyword evidence="3 4" id="KW-0732">Signal</keyword>
<feature type="domain" description="Solute-binding protein family 5" evidence="5">
    <location>
        <begin position="82"/>
        <end position="439"/>
    </location>
</feature>
<evidence type="ECO:0000313" key="6">
    <source>
        <dbReference type="EMBL" id="GGD82218.1"/>
    </source>
</evidence>
<keyword evidence="7" id="KW-1185">Reference proteome</keyword>
<feature type="chain" id="PRO_5046890656" evidence="4">
    <location>
        <begin position="21"/>
        <end position="528"/>
    </location>
</feature>
<dbReference type="Proteomes" id="UP000629365">
    <property type="component" value="Unassembled WGS sequence"/>
</dbReference>
<evidence type="ECO:0000256" key="4">
    <source>
        <dbReference type="SAM" id="SignalP"/>
    </source>
</evidence>
<evidence type="ECO:0000259" key="5">
    <source>
        <dbReference type="Pfam" id="PF00496"/>
    </source>
</evidence>
<dbReference type="Gene3D" id="3.10.105.10">
    <property type="entry name" value="Dipeptide-binding Protein, Domain 3"/>
    <property type="match status" value="1"/>
</dbReference>
<name>A0ABQ1RU20_9MICO</name>
<dbReference type="CDD" id="cd00995">
    <property type="entry name" value="PBP2_NikA_DppA_OppA_like"/>
    <property type="match status" value="1"/>
</dbReference>
<keyword evidence="2" id="KW-0813">Transport</keyword>
<dbReference type="InterPro" id="IPR030678">
    <property type="entry name" value="Peptide/Ni-bd"/>
</dbReference>
<dbReference type="PANTHER" id="PTHR30290:SF9">
    <property type="entry name" value="OLIGOPEPTIDE-BINDING PROTEIN APPA"/>
    <property type="match status" value="1"/>
</dbReference>
<evidence type="ECO:0000256" key="1">
    <source>
        <dbReference type="ARBA" id="ARBA00005695"/>
    </source>
</evidence>
<dbReference type="InterPro" id="IPR000914">
    <property type="entry name" value="SBP_5_dom"/>
</dbReference>
<dbReference type="PANTHER" id="PTHR30290">
    <property type="entry name" value="PERIPLASMIC BINDING COMPONENT OF ABC TRANSPORTER"/>
    <property type="match status" value="1"/>
</dbReference>
<reference evidence="7" key="1">
    <citation type="journal article" date="2019" name="Int. J. Syst. Evol. Microbiol.">
        <title>The Global Catalogue of Microorganisms (GCM) 10K type strain sequencing project: providing services to taxonomists for standard genome sequencing and annotation.</title>
        <authorList>
            <consortium name="The Broad Institute Genomics Platform"/>
            <consortium name="The Broad Institute Genome Sequencing Center for Infectious Disease"/>
            <person name="Wu L."/>
            <person name="Ma J."/>
        </authorList>
    </citation>
    <scope>NUCLEOTIDE SEQUENCE [LARGE SCALE GENOMIC DNA]</scope>
    <source>
        <strain evidence="7">CCM 7640</strain>
    </source>
</reference>
<dbReference type="PIRSF" id="PIRSF002741">
    <property type="entry name" value="MppA"/>
    <property type="match status" value="1"/>
</dbReference>
<dbReference type="Pfam" id="PF00496">
    <property type="entry name" value="SBP_bac_5"/>
    <property type="match status" value="1"/>
</dbReference>
<dbReference type="Gene3D" id="3.40.190.10">
    <property type="entry name" value="Periplasmic binding protein-like II"/>
    <property type="match status" value="1"/>
</dbReference>
<dbReference type="RefSeq" id="WP_188437032.1">
    <property type="nucleotide sequence ID" value="NZ_BMCM01000004.1"/>
</dbReference>
<accession>A0ABQ1RU20</accession>
<dbReference type="InterPro" id="IPR039424">
    <property type="entry name" value="SBP_5"/>
</dbReference>
<comment type="similarity">
    <text evidence="1">Belongs to the bacterial solute-binding protein 5 family.</text>
</comment>
<dbReference type="PROSITE" id="PS51257">
    <property type="entry name" value="PROKAR_LIPOPROTEIN"/>
    <property type="match status" value="1"/>
</dbReference>
<dbReference type="SUPFAM" id="SSF53850">
    <property type="entry name" value="Periplasmic binding protein-like II"/>
    <property type="match status" value="1"/>
</dbReference>
<proteinExistence type="inferred from homology"/>
<protein>
    <submittedName>
        <fullName evidence="6">Peptide ABC transporter substrate-binding protein</fullName>
    </submittedName>
</protein>
<evidence type="ECO:0000256" key="2">
    <source>
        <dbReference type="ARBA" id="ARBA00022448"/>
    </source>
</evidence>
<organism evidence="6 7">
    <name type="scientific">Microbacterium murale</name>
    <dbReference type="NCBI Taxonomy" id="1081040"/>
    <lineage>
        <taxon>Bacteria</taxon>
        <taxon>Bacillati</taxon>
        <taxon>Actinomycetota</taxon>
        <taxon>Actinomycetes</taxon>
        <taxon>Micrococcales</taxon>
        <taxon>Microbacteriaceae</taxon>
        <taxon>Microbacterium</taxon>
    </lineage>
</organism>
<gene>
    <name evidence="6" type="ORF">GCM10007269_26270</name>
</gene>
<sequence length="528" mass="54260">MTRKRTVAAAVTAVSALALALAGCSSDGGGTPTGEPVEGGTFTQILNADPGNLDPQMSAGSALFDVSVFAYDTLVAVDAEGKPQSQLASDWTQDGLTATLTLNDGILCSDGTEFTAQTAADNLNWISDPANQSAFLGAFFPVGVTTVAEGNTITLTLSAPAPFLLLGLANLPMVCDAGLADRSTLAAASNGTGPYVLTEAVPNDHYTFELREEYAWGPDGATVDETGIPAVVNIRIVADGTTATNLMLSGEGNAAQLLGPDAERALGADLFALESSAVVGEQWYNHAEGHPTSDPAVRMALTQALDLDELANVITTGKGGPASALATVDPRGCTFDSVSDVLPDFDVDAANAALDAAGWKLGADGVRVKDGTPLSIVFLYQNGLGAAGTAAAELAIAAWEQIGVDVDGREQDEPSILDAIFSTGAWDVSWVPVSVNSPDQLIGFLSGIVPPEGVNFSGIQNSDYEAAIAEAMQLPGTEGCPTWQEAESALIEAADMVPFAEGTVYMFGSGAEFEWTGQIAPTSIRMLG</sequence>
<feature type="signal peptide" evidence="4">
    <location>
        <begin position="1"/>
        <end position="20"/>
    </location>
</feature>
<evidence type="ECO:0000256" key="3">
    <source>
        <dbReference type="ARBA" id="ARBA00022729"/>
    </source>
</evidence>
<dbReference type="EMBL" id="BMCM01000004">
    <property type="protein sequence ID" value="GGD82218.1"/>
    <property type="molecule type" value="Genomic_DNA"/>
</dbReference>
<comment type="caution">
    <text evidence="6">The sequence shown here is derived from an EMBL/GenBank/DDBJ whole genome shotgun (WGS) entry which is preliminary data.</text>
</comment>
<evidence type="ECO:0000313" key="7">
    <source>
        <dbReference type="Proteomes" id="UP000629365"/>
    </source>
</evidence>